<dbReference type="Gene3D" id="2.30.30.70">
    <property type="entry name" value="Ribosomal protein L21"/>
    <property type="match status" value="1"/>
</dbReference>
<dbReference type="InterPro" id="IPR018259">
    <property type="entry name" value="Ribosomal_eL21_CS"/>
</dbReference>
<evidence type="ECO:0000256" key="2">
    <source>
        <dbReference type="ARBA" id="ARBA00022980"/>
    </source>
</evidence>
<dbReference type="PROSITE" id="PS01171">
    <property type="entry name" value="RIBOSOMAL_L21E"/>
    <property type="match status" value="1"/>
</dbReference>
<protein>
    <recommendedName>
        <fullName evidence="7">60S ribosomal protein L21</fullName>
    </recommendedName>
</protein>
<dbReference type="Gene3D" id="6.10.250.3260">
    <property type="match status" value="1"/>
</dbReference>
<keyword evidence="3" id="KW-0687">Ribonucleoprotein</keyword>
<evidence type="ECO:0000256" key="1">
    <source>
        <dbReference type="ARBA" id="ARBA00008427"/>
    </source>
</evidence>
<dbReference type="PANTHER" id="PTHR20981">
    <property type="entry name" value="60S RIBOSOMAL PROTEIN L21"/>
    <property type="match status" value="1"/>
</dbReference>
<evidence type="ECO:0000313" key="5">
    <source>
        <dbReference type="EMBL" id="KAL1523210.1"/>
    </source>
</evidence>
<proteinExistence type="inferred from homology"/>
<dbReference type="AlphaFoldDB" id="A0AB34JQV8"/>
<keyword evidence="2" id="KW-0689">Ribosomal protein</keyword>
<dbReference type="InterPro" id="IPR001147">
    <property type="entry name" value="Ribosomal_eL21"/>
</dbReference>
<dbReference type="GO" id="GO:0005840">
    <property type="term" value="C:ribosome"/>
    <property type="evidence" value="ECO:0007669"/>
    <property type="project" value="UniProtKB-KW"/>
</dbReference>
<gene>
    <name evidence="5" type="ORF">AB1Y20_018162</name>
</gene>
<feature type="compositionally biased region" description="Basic residues" evidence="4">
    <location>
        <begin position="1"/>
        <end position="10"/>
    </location>
</feature>
<dbReference type="Proteomes" id="UP001515480">
    <property type="component" value="Unassembled WGS sequence"/>
</dbReference>
<dbReference type="GO" id="GO:0006412">
    <property type="term" value="P:translation"/>
    <property type="evidence" value="ECO:0007669"/>
    <property type="project" value="InterPro"/>
</dbReference>
<reference evidence="5 6" key="1">
    <citation type="journal article" date="2024" name="Science">
        <title>Giant polyketide synthase enzymes in the biosynthesis of giant marine polyether toxins.</title>
        <authorList>
            <person name="Fallon T.R."/>
            <person name="Shende V.V."/>
            <person name="Wierzbicki I.H."/>
            <person name="Pendleton A.L."/>
            <person name="Watervoot N.F."/>
            <person name="Auber R.P."/>
            <person name="Gonzalez D.J."/>
            <person name="Wisecaver J.H."/>
            <person name="Moore B.S."/>
        </authorList>
    </citation>
    <scope>NUCLEOTIDE SEQUENCE [LARGE SCALE GENOMIC DNA]</scope>
    <source>
        <strain evidence="5 6">12B1</strain>
    </source>
</reference>
<feature type="compositionally biased region" description="Polar residues" evidence="4">
    <location>
        <begin position="13"/>
        <end position="24"/>
    </location>
</feature>
<keyword evidence="6" id="KW-1185">Reference proteome</keyword>
<feature type="region of interest" description="Disordered" evidence="4">
    <location>
        <begin position="1"/>
        <end position="26"/>
    </location>
</feature>
<comment type="similarity">
    <text evidence="1">Belongs to the eukaryotic ribosomal protein eL21 family.</text>
</comment>
<sequence length="190" mass="21718">MDYSYRRRGRATMGNTHQRSTGYRSGTRDLFSKKFRTKGGNQPLTTFLRRYKVGDIVDVVCDSSQQKGMPHKFYHGRTGKVWNVNKRAIGVEINKVHREKQIVKRIHVRVEHVRPSKSHTGHLERINKNEALKKAAKESGTPCAAALLKRAPKGPRDAFELNLSNTFEGKTHLLTPIPYVFKPISRNLNV</sequence>
<evidence type="ECO:0000256" key="4">
    <source>
        <dbReference type="SAM" id="MobiDB-lite"/>
    </source>
</evidence>
<dbReference type="GO" id="GO:0003735">
    <property type="term" value="F:structural constituent of ribosome"/>
    <property type="evidence" value="ECO:0007669"/>
    <property type="project" value="InterPro"/>
</dbReference>
<accession>A0AB34JQV8</accession>
<dbReference type="GO" id="GO:1990904">
    <property type="term" value="C:ribonucleoprotein complex"/>
    <property type="evidence" value="ECO:0007669"/>
    <property type="project" value="UniProtKB-KW"/>
</dbReference>
<evidence type="ECO:0008006" key="7">
    <source>
        <dbReference type="Google" id="ProtNLM"/>
    </source>
</evidence>
<dbReference type="Pfam" id="PF01157">
    <property type="entry name" value="Ribosomal_L21e"/>
    <property type="match status" value="1"/>
</dbReference>
<comment type="caution">
    <text evidence="5">The sequence shown here is derived from an EMBL/GenBank/DDBJ whole genome shotgun (WGS) entry which is preliminary data.</text>
</comment>
<organism evidence="5 6">
    <name type="scientific">Prymnesium parvum</name>
    <name type="common">Toxic golden alga</name>
    <dbReference type="NCBI Taxonomy" id="97485"/>
    <lineage>
        <taxon>Eukaryota</taxon>
        <taxon>Haptista</taxon>
        <taxon>Haptophyta</taxon>
        <taxon>Prymnesiophyceae</taxon>
        <taxon>Prymnesiales</taxon>
        <taxon>Prymnesiaceae</taxon>
        <taxon>Prymnesium</taxon>
    </lineage>
</organism>
<dbReference type="FunFam" id="2.30.30.70:FF:000001">
    <property type="entry name" value="60S ribosomal protein L21"/>
    <property type="match status" value="1"/>
</dbReference>
<dbReference type="EMBL" id="JBGBPQ010000006">
    <property type="protein sequence ID" value="KAL1523210.1"/>
    <property type="molecule type" value="Genomic_DNA"/>
</dbReference>
<dbReference type="SUPFAM" id="SSF50104">
    <property type="entry name" value="Translation proteins SH3-like domain"/>
    <property type="match status" value="1"/>
</dbReference>
<evidence type="ECO:0000256" key="3">
    <source>
        <dbReference type="ARBA" id="ARBA00023274"/>
    </source>
</evidence>
<dbReference type="InterPro" id="IPR036948">
    <property type="entry name" value="Ribosomal_eL21_sf"/>
</dbReference>
<dbReference type="InterPro" id="IPR008991">
    <property type="entry name" value="Translation_prot_SH3-like_sf"/>
</dbReference>
<name>A0AB34JQV8_PRYPA</name>
<evidence type="ECO:0000313" key="6">
    <source>
        <dbReference type="Proteomes" id="UP001515480"/>
    </source>
</evidence>